<dbReference type="Pfam" id="PF07396">
    <property type="entry name" value="Porin_O_P"/>
    <property type="match status" value="1"/>
</dbReference>
<keyword evidence="3" id="KW-1185">Reference proteome</keyword>
<dbReference type="InterPro" id="IPR023614">
    <property type="entry name" value="Porin_dom_sf"/>
</dbReference>
<dbReference type="SUPFAM" id="SSF56935">
    <property type="entry name" value="Porins"/>
    <property type="match status" value="1"/>
</dbReference>
<evidence type="ECO:0000256" key="1">
    <source>
        <dbReference type="SAM" id="SignalP"/>
    </source>
</evidence>
<dbReference type="Gene3D" id="2.40.160.10">
    <property type="entry name" value="Porin"/>
    <property type="match status" value="1"/>
</dbReference>
<keyword evidence="1" id="KW-0732">Signal</keyword>
<gene>
    <name evidence="2" type="ORF">MIN45_P0578</name>
</gene>
<feature type="chain" id="PRO_5043919508" evidence="1">
    <location>
        <begin position="24"/>
        <end position="435"/>
    </location>
</feature>
<reference evidence="3" key="1">
    <citation type="journal article" date="2024" name="Int. J. Syst. Evol. Microbiol.">
        <title>Methylomarinovum tepidoasis sp. nov., a moderately thermophilic methanotroph of the family Methylothermaceae isolated from a deep-sea hydrothermal field.</title>
        <authorList>
            <person name="Hirayama H."/>
            <person name="Takaki Y."/>
            <person name="Abe M."/>
            <person name="Miyazaki M."/>
            <person name="Uematsu K."/>
            <person name="Matsui Y."/>
            <person name="Takai K."/>
        </authorList>
    </citation>
    <scope>NUCLEOTIDE SEQUENCE [LARGE SCALE GENOMIC DNA]</scope>
    <source>
        <strain evidence="3">IN45</strain>
    </source>
</reference>
<evidence type="ECO:0000313" key="3">
    <source>
        <dbReference type="Proteomes" id="UP001321450"/>
    </source>
</evidence>
<evidence type="ECO:0000313" key="2">
    <source>
        <dbReference type="EMBL" id="BCX88210.1"/>
    </source>
</evidence>
<name>A0AAU9CU92_9GAMM</name>
<dbReference type="RefSeq" id="WP_286293293.1">
    <property type="nucleotide sequence ID" value="NZ_AP024718.1"/>
</dbReference>
<feature type="signal peptide" evidence="1">
    <location>
        <begin position="1"/>
        <end position="23"/>
    </location>
</feature>
<dbReference type="KEGG" id="meiy:MIN45_P0578"/>
<accession>A0AAU9CU92</accession>
<organism evidence="2 3">
    <name type="scientific">Methylomarinovum tepidoasis</name>
    <dbReference type="NCBI Taxonomy" id="2840183"/>
    <lineage>
        <taxon>Bacteria</taxon>
        <taxon>Pseudomonadati</taxon>
        <taxon>Pseudomonadota</taxon>
        <taxon>Gammaproteobacteria</taxon>
        <taxon>Methylococcales</taxon>
        <taxon>Methylothermaceae</taxon>
        <taxon>Methylomarinovum</taxon>
    </lineage>
</organism>
<proteinExistence type="predicted"/>
<sequence length="435" mass="49028">MRLKKTGVTAMLGLVLAGQSAVAADRELLDILLANGAITRDQYDRLLKKQEPLTKNDVEVSLKKGLQFKTADGDFKMRIGGRLHAQAAYHDEGRVNGVDPNDGLEIRRGRLYAKGVLYHDWKYTAEYDFAGNKTHIKDLWVAYTGLKSYGLDFIGFGHQKQPYSLEVEMSSNDIPFIERALDYGFAEAVVDRALGVRMQTHGHYWFAAAGLYGESIGKGNDEGWGTAGRFILAPLHDQEKVVHLGVRGAYREPNDNRQQRFNYESTHQSDLKLVDSGTMDNVDNTALVGAEAAFVYGPVALEGEYTHAMVERKKGLSDLDFDGFHVQATWSLTGESRAAAYKLKDGEFKRLKPHRYFSLSQGGLGAWELAARYAWIDLNDQDIKGGRAQDFTMALNWYLNPNIRLMFDWTHQLNNSRIKQAEDLDIFQVRTQLTF</sequence>
<protein>
    <submittedName>
        <fullName evidence="2">Phosphate-selective porin OprO and OprP</fullName>
    </submittedName>
</protein>
<dbReference type="InterPro" id="IPR010870">
    <property type="entry name" value="Porin_O/P"/>
</dbReference>
<dbReference type="Proteomes" id="UP001321450">
    <property type="component" value="Chromosome"/>
</dbReference>
<dbReference type="AlphaFoldDB" id="A0AAU9CU92"/>
<dbReference type="EMBL" id="AP024718">
    <property type="protein sequence ID" value="BCX88210.1"/>
    <property type="molecule type" value="Genomic_DNA"/>
</dbReference>